<evidence type="ECO:0000313" key="3">
    <source>
        <dbReference type="Proteomes" id="UP000271889"/>
    </source>
</evidence>
<gene>
    <name evidence="2" type="ORF">CGOC_LOCUS13256</name>
</gene>
<keyword evidence="3" id="KW-1185">Reference proteome</keyword>
<protein>
    <submittedName>
        <fullName evidence="2">Uncharacterized protein</fullName>
    </submittedName>
</protein>
<name>A0A3P7R0B0_CYLGO</name>
<organism evidence="2 3">
    <name type="scientific">Cylicostephanus goldi</name>
    <name type="common">Nematode worm</name>
    <dbReference type="NCBI Taxonomy" id="71465"/>
    <lineage>
        <taxon>Eukaryota</taxon>
        <taxon>Metazoa</taxon>
        <taxon>Ecdysozoa</taxon>
        <taxon>Nematoda</taxon>
        <taxon>Chromadorea</taxon>
        <taxon>Rhabditida</taxon>
        <taxon>Rhabditina</taxon>
        <taxon>Rhabditomorpha</taxon>
        <taxon>Strongyloidea</taxon>
        <taxon>Strongylidae</taxon>
        <taxon>Cylicostephanus</taxon>
    </lineage>
</organism>
<feature type="signal peptide" evidence="1">
    <location>
        <begin position="1"/>
        <end position="15"/>
    </location>
</feature>
<sequence length="93" mass="10114">MLSSSLRLLAAKAAAALVRLEPPLTDDETWELGVVLTQYILPMCREKSGLKTLAYDLFDYASTSISSFTSSSNRIGMKKVCLLAFTAYCGAAR</sequence>
<feature type="chain" id="PRO_5018334621" evidence="1">
    <location>
        <begin position="16"/>
        <end position="93"/>
    </location>
</feature>
<reference evidence="2 3" key="1">
    <citation type="submission" date="2018-11" db="EMBL/GenBank/DDBJ databases">
        <authorList>
            <consortium name="Pathogen Informatics"/>
        </authorList>
    </citation>
    <scope>NUCLEOTIDE SEQUENCE [LARGE SCALE GENOMIC DNA]</scope>
</reference>
<proteinExistence type="predicted"/>
<evidence type="ECO:0000256" key="1">
    <source>
        <dbReference type="SAM" id="SignalP"/>
    </source>
</evidence>
<dbReference type="Proteomes" id="UP000271889">
    <property type="component" value="Unassembled WGS sequence"/>
</dbReference>
<dbReference type="EMBL" id="UYRV01129626">
    <property type="protein sequence ID" value="VDN36616.1"/>
    <property type="molecule type" value="Genomic_DNA"/>
</dbReference>
<dbReference type="AlphaFoldDB" id="A0A3P7R0B0"/>
<keyword evidence="1" id="KW-0732">Signal</keyword>
<evidence type="ECO:0000313" key="2">
    <source>
        <dbReference type="EMBL" id="VDN36616.1"/>
    </source>
</evidence>
<accession>A0A3P7R0B0</accession>